<evidence type="ECO:0000313" key="6">
    <source>
        <dbReference type="Proteomes" id="UP000739565"/>
    </source>
</evidence>
<organism evidence="5 6">
    <name type="scientific">Zwartia hollandica</name>
    <dbReference type="NCBI Taxonomy" id="324606"/>
    <lineage>
        <taxon>Bacteria</taxon>
        <taxon>Pseudomonadati</taxon>
        <taxon>Pseudomonadota</taxon>
        <taxon>Betaproteobacteria</taxon>
        <taxon>Burkholderiales</taxon>
        <taxon>Alcaligenaceae</taxon>
        <taxon>Zwartia</taxon>
    </lineage>
</organism>
<dbReference type="PANTHER" id="PTHR16821:SF2">
    <property type="entry name" value="FRATAXIN, MITOCHONDRIAL"/>
    <property type="match status" value="1"/>
</dbReference>
<name>A0A953NAC3_9BURK</name>
<dbReference type="PANTHER" id="PTHR16821">
    <property type="entry name" value="FRATAXIN"/>
    <property type="match status" value="1"/>
</dbReference>
<dbReference type="Pfam" id="PF01491">
    <property type="entry name" value="Frataxin_Cyay"/>
    <property type="match status" value="1"/>
</dbReference>
<dbReference type="SUPFAM" id="SSF55387">
    <property type="entry name" value="Frataxin/Nqo15-like"/>
    <property type="match status" value="1"/>
</dbReference>
<evidence type="ECO:0000313" key="5">
    <source>
        <dbReference type="EMBL" id="MBZ1350024.1"/>
    </source>
</evidence>
<accession>A0A953NAC3</accession>
<dbReference type="SMART" id="SM01219">
    <property type="entry name" value="Frataxin_Cyay"/>
    <property type="match status" value="1"/>
</dbReference>
<reference evidence="5" key="1">
    <citation type="submission" date="2021-07" db="EMBL/GenBank/DDBJ databases">
        <title>New genus and species of the family Alcaligenaceae.</title>
        <authorList>
            <person name="Hahn M.W."/>
        </authorList>
    </citation>
    <scope>NUCLEOTIDE SEQUENCE</scope>
    <source>
        <strain evidence="5">LF4-65</strain>
    </source>
</reference>
<evidence type="ECO:0000256" key="1">
    <source>
        <dbReference type="ARBA" id="ARBA00008183"/>
    </source>
</evidence>
<dbReference type="GO" id="GO:0016226">
    <property type="term" value="P:iron-sulfur cluster assembly"/>
    <property type="evidence" value="ECO:0007669"/>
    <property type="project" value="UniProtKB-UniRule"/>
</dbReference>
<gene>
    <name evidence="4 5" type="primary">cyaY</name>
    <name evidence="5" type="ORF">KZZ10_05155</name>
</gene>
<dbReference type="InterPro" id="IPR036524">
    <property type="entry name" value="Frataxin/CyaY_sf"/>
</dbReference>
<dbReference type="EMBL" id="JAHXRI010000006">
    <property type="protein sequence ID" value="MBZ1350024.1"/>
    <property type="molecule type" value="Genomic_DNA"/>
</dbReference>
<keyword evidence="6" id="KW-1185">Reference proteome</keyword>
<dbReference type="RefSeq" id="WP_259660423.1">
    <property type="nucleotide sequence ID" value="NZ_JAHXRI010000006.1"/>
</dbReference>
<keyword evidence="3 4" id="KW-0408">Iron</keyword>
<dbReference type="InterPro" id="IPR002908">
    <property type="entry name" value="Frataxin/CyaY"/>
</dbReference>
<comment type="caution">
    <text evidence="5">The sequence shown here is derived from an EMBL/GenBank/DDBJ whole genome shotgun (WGS) entry which is preliminary data.</text>
</comment>
<dbReference type="AlphaFoldDB" id="A0A953NAC3"/>
<dbReference type="InterPro" id="IPR047584">
    <property type="entry name" value="CyaY"/>
</dbReference>
<protein>
    <recommendedName>
        <fullName evidence="4">Iron-sulfur cluster assembly protein CyaY</fullName>
    </recommendedName>
</protein>
<dbReference type="InterPro" id="IPR020895">
    <property type="entry name" value="Frataxin_CS"/>
</dbReference>
<comment type="similarity">
    <text evidence="1 4">Belongs to the frataxin family.</text>
</comment>
<dbReference type="Gene3D" id="3.30.920.10">
    <property type="entry name" value="Frataxin/CyaY"/>
    <property type="match status" value="1"/>
</dbReference>
<proteinExistence type="inferred from homology"/>
<comment type="function">
    <text evidence="4">Involved in iron-sulfur (Fe-S) cluster assembly. May act as a regulator of Fe-S biogenesis.</text>
</comment>
<sequence length="109" mass="12361">MNDTEFHTRATIILDAIEAQADHWFEKLDLDVETKRNGNVLNLIFENGHQVVINSQAPLHEMWLAARSGGFHYRFDGRHWKDTRGGTDLHDTLSAICSEATGKTLTVEL</sequence>
<keyword evidence="2 4" id="KW-0479">Metal-binding</keyword>
<dbReference type="PROSITE" id="PS50810">
    <property type="entry name" value="FRATAXIN_2"/>
    <property type="match status" value="1"/>
</dbReference>
<dbReference type="HAMAP" id="MF_00142">
    <property type="entry name" value="CyaY"/>
    <property type="match status" value="1"/>
</dbReference>
<evidence type="ECO:0000256" key="4">
    <source>
        <dbReference type="HAMAP-Rule" id="MF_00142"/>
    </source>
</evidence>
<dbReference type="GO" id="GO:0008198">
    <property type="term" value="F:ferrous iron binding"/>
    <property type="evidence" value="ECO:0007669"/>
    <property type="project" value="TreeGrafter"/>
</dbReference>
<dbReference type="Proteomes" id="UP000739565">
    <property type="component" value="Unassembled WGS sequence"/>
</dbReference>
<dbReference type="NCBIfam" id="TIGR03421">
    <property type="entry name" value="FeS_CyaY"/>
    <property type="match status" value="1"/>
</dbReference>
<dbReference type="GO" id="GO:0008199">
    <property type="term" value="F:ferric iron binding"/>
    <property type="evidence" value="ECO:0007669"/>
    <property type="project" value="InterPro"/>
</dbReference>
<dbReference type="GO" id="GO:0005829">
    <property type="term" value="C:cytosol"/>
    <property type="evidence" value="ECO:0007669"/>
    <property type="project" value="TreeGrafter"/>
</dbReference>
<dbReference type="PROSITE" id="PS01344">
    <property type="entry name" value="FRATAXIN_1"/>
    <property type="match status" value="1"/>
</dbReference>
<evidence type="ECO:0000256" key="3">
    <source>
        <dbReference type="ARBA" id="ARBA00023004"/>
    </source>
</evidence>
<evidence type="ECO:0000256" key="2">
    <source>
        <dbReference type="ARBA" id="ARBA00022723"/>
    </source>
</evidence>